<feature type="domain" description="DUF4352" evidence="2">
    <location>
        <begin position="26"/>
        <end position="118"/>
    </location>
</feature>
<dbReference type="InterPro" id="IPR029051">
    <property type="entry name" value="DUF4352"/>
</dbReference>
<accession>A0ABV5MRB0</accession>
<reference evidence="3 4" key="1">
    <citation type="submission" date="2024-09" db="EMBL/GenBank/DDBJ databases">
        <authorList>
            <person name="Sun Q."/>
            <person name="Mori K."/>
        </authorList>
    </citation>
    <scope>NUCLEOTIDE SEQUENCE [LARGE SCALE GENOMIC DNA]</scope>
    <source>
        <strain evidence="3 4">JCM 3307</strain>
    </source>
</reference>
<evidence type="ECO:0000259" key="2">
    <source>
        <dbReference type="Pfam" id="PF11611"/>
    </source>
</evidence>
<gene>
    <name evidence="3" type="ORF">ACFFTR_50570</name>
</gene>
<dbReference type="RefSeq" id="WP_223104393.1">
    <property type="nucleotide sequence ID" value="NZ_CP061913.1"/>
</dbReference>
<keyword evidence="4" id="KW-1185">Reference proteome</keyword>
<comment type="caution">
    <text evidence="3">The sequence shown here is derived from an EMBL/GenBank/DDBJ whole genome shotgun (WGS) entry which is preliminary data.</text>
</comment>
<protein>
    <submittedName>
        <fullName evidence="3">DUF4352 domain-containing protein</fullName>
    </submittedName>
</protein>
<evidence type="ECO:0000256" key="1">
    <source>
        <dbReference type="ARBA" id="ARBA00022729"/>
    </source>
</evidence>
<keyword evidence="1" id="KW-0732">Signal</keyword>
<dbReference type="Gene3D" id="2.60.40.1240">
    <property type="match status" value="1"/>
</dbReference>
<dbReference type="SUPFAM" id="SSF81982">
    <property type="entry name" value="Antigen MPT63/MPB63 (immunoprotective extracellular protein)"/>
    <property type="match status" value="1"/>
</dbReference>
<organism evidence="3 4">
    <name type="scientific">Dactylosporangium vinaceum</name>
    <dbReference type="NCBI Taxonomy" id="53362"/>
    <lineage>
        <taxon>Bacteria</taxon>
        <taxon>Bacillati</taxon>
        <taxon>Actinomycetota</taxon>
        <taxon>Actinomycetes</taxon>
        <taxon>Micromonosporales</taxon>
        <taxon>Micromonosporaceae</taxon>
        <taxon>Dactylosporangium</taxon>
    </lineage>
</organism>
<sequence>MAGPATVKAGETLQLKESLLGTTTVVDVTVTNVKYNVKSADGFSKPGKGQFVTADVQVLVRQGKYSISSGSFKLVAKDGTAFDSTIALDGKDLSANDLASGQKASGTVWFDVAKDAQTGGKVALKSILAEGDAGYWAL</sequence>
<evidence type="ECO:0000313" key="4">
    <source>
        <dbReference type="Proteomes" id="UP001589608"/>
    </source>
</evidence>
<dbReference type="Pfam" id="PF11611">
    <property type="entry name" value="DUF4352"/>
    <property type="match status" value="1"/>
</dbReference>
<dbReference type="InterPro" id="IPR029050">
    <property type="entry name" value="Immunoprotect_excell_Ig-like"/>
</dbReference>
<dbReference type="Proteomes" id="UP001589608">
    <property type="component" value="Unassembled WGS sequence"/>
</dbReference>
<dbReference type="EMBL" id="JBHMCA010000090">
    <property type="protein sequence ID" value="MFB9451360.1"/>
    <property type="molecule type" value="Genomic_DNA"/>
</dbReference>
<name>A0ABV5MRB0_9ACTN</name>
<proteinExistence type="predicted"/>
<evidence type="ECO:0000313" key="3">
    <source>
        <dbReference type="EMBL" id="MFB9451360.1"/>
    </source>
</evidence>